<proteinExistence type="predicted"/>
<dbReference type="RefSeq" id="WP_379863732.1">
    <property type="nucleotide sequence ID" value="NZ_JBHTBW010000012.1"/>
</dbReference>
<evidence type="ECO:0000313" key="2">
    <source>
        <dbReference type="Proteomes" id="UP001596500"/>
    </source>
</evidence>
<reference evidence="2" key="1">
    <citation type="journal article" date="2019" name="Int. J. Syst. Evol. Microbiol.">
        <title>The Global Catalogue of Microorganisms (GCM) 10K type strain sequencing project: providing services to taxonomists for standard genome sequencing and annotation.</title>
        <authorList>
            <consortium name="The Broad Institute Genomics Platform"/>
            <consortium name="The Broad Institute Genome Sequencing Center for Infectious Disease"/>
            <person name="Wu L."/>
            <person name="Ma J."/>
        </authorList>
    </citation>
    <scope>NUCLEOTIDE SEQUENCE [LARGE SCALE GENOMIC DNA]</scope>
    <source>
        <strain evidence="2">CGMCC 1.12942</strain>
    </source>
</reference>
<evidence type="ECO:0000313" key="1">
    <source>
        <dbReference type="EMBL" id="MFC7440461.1"/>
    </source>
</evidence>
<accession>A0ABW2RHH7</accession>
<dbReference type="EMBL" id="JBHTBW010000012">
    <property type="protein sequence ID" value="MFC7440461.1"/>
    <property type="molecule type" value="Genomic_DNA"/>
</dbReference>
<dbReference type="Proteomes" id="UP001596500">
    <property type="component" value="Unassembled WGS sequence"/>
</dbReference>
<sequence length="80" mass="9222">MIAVVDKPLHRNLKPQYIMVTPEEGLKVTYLGITETSPNKPRIISKSYDIDKVAKKEQHPLEQKGVIRCHQQMPISMAYF</sequence>
<name>A0ABW2RHH7_9BACL</name>
<organism evidence="1 2">
    <name type="scientific">Laceyella putida</name>
    <dbReference type="NCBI Taxonomy" id="110101"/>
    <lineage>
        <taxon>Bacteria</taxon>
        <taxon>Bacillati</taxon>
        <taxon>Bacillota</taxon>
        <taxon>Bacilli</taxon>
        <taxon>Bacillales</taxon>
        <taxon>Thermoactinomycetaceae</taxon>
        <taxon>Laceyella</taxon>
    </lineage>
</organism>
<protein>
    <submittedName>
        <fullName evidence="1">Uncharacterized protein</fullName>
    </submittedName>
</protein>
<gene>
    <name evidence="1" type="ORF">ACFQNG_04755</name>
</gene>
<comment type="caution">
    <text evidence="1">The sequence shown here is derived from an EMBL/GenBank/DDBJ whole genome shotgun (WGS) entry which is preliminary data.</text>
</comment>
<keyword evidence="2" id="KW-1185">Reference proteome</keyword>